<protein>
    <submittedName>
        <fullName evidence="1">5569_t:CDS:1</fullName>
    </submittedName>
</protein>
<name>A0A9W4WTE2_9GLOM</name>
<dbReference type="OrthoDB" id="5297217at2759"/>
<gene>
    <name evidence="1" type="ORF">FWILDA_LOCUS4746</name>
</gene>
<dbReference type="Gene3D" id="3.80.10.10">
    <property type="entry name" value="Ribonuclease Inhibitor"/>
    <property type="match status" value="1"/>
</dbReference>
<accession>A0A9W4WTE2</accession>
<dbReference type="AlphaFoldDB" id="A0A9W4WTE2"/>
<dbReference type="EMBL" id="CAMKVN010000740">
    <property type="protein sequence ID" value="CAI2170774.1"/>
    <property type="molecule type" value="Genomic_DNA"/>
</dbReference>
<evidence type="ECO:0000313" key="1">
    <source>
        <dbReference type="EMBL" id="CAI2170774.1"/>
    </source>
</evidence>
<evidence type="ECO:0000313" key="2">
    <source>
        <dbReference type="Proteomes" id="UP001153678"/>
    </source>
</evidence>
<dbReference type="Proteomes" id="UP001153678">
    <property type="component" value="Unassembled WGS sequence"/>
</dbReference>
<dbReference type="SUPFAM" id="SSF52047">
    <property type="entry name" value="RNI-like"/>
    <property type="match status" value="1"/>
</dbReference>
<comment type="caution">
    <text evidence="1">The sequence shown here is derived from an EMBL/GenBank/DDBJ whole genome shotgun (WGS) entry which is preliminary data.</text>
</comment>
<proteinExistence type="predicted"/>
<dbReference type="InterPro" id="IPR032675">
    <property type="entry name" value="LRR_dom_sf"/>
</dbReference>
<organism evidence="1 2">
    <name type="scientific">Funneliformis geosporum</name>
    <dbReference type="NCBI Taxonomy" id="1117311"/>
    <lineage>
        <taxon>Eukaryota</taxon>
        <taxon>Fungi</taxon>
        <taxon>Fungi incertae sedis</taxon>
        <taxon>Mucoromycota</taxon>
        <taxon>Glomeromycotina</taxon>
        <taxon>Glomeromycetes</taxon>
        <taxon>Glomerales</taxon>
        <taxon>Glomeraceae</taxon>
        <taxon>Funneliformis</taxon>
    </lineage>
</organism>
<sequence>MTQLSADCLNDIFEYLENDKETLNSCLLVNRLWCEVSVRILWRNIWEFWDYVSHSTNQRSRQIIKTLVACLPNESRTLLHENGIFLETPTLNPPLFNYISFCKVLSIRAINYIVIYSLKFNLKFTQKILIMQEILKMIMRMSSLKILEYKVHANIRVNLAHLPGVIDCLKNLSVLKIYSNVDYEIFNLLSQNCRNITSLSIQFQNYVSKGSIDLISSQNKLKHLSLISIHFIYGSYSFITPLTKHSNTLIKLEIHGIMNMENLHSVTFQQLKILRLYQCHKHEYLDRFLENNGKSLRELCTDDDSINLSIAKFCPNLSSLHTAKFDDTKELKLILNSCKQLESIQVFYHDEKESLEVLAKYAPKNFYKLRLLQKNNLLTFKDLEDFFMNWEHRTQRKSLSLTIMGRSANNLEIMNVVEKYIKLGVVRKFEIL</sequence>
<keyword evidence="2" id="KW-1185">Reference proteome</keyword>
<reference evidence="1" key="1">
    <citation type="submission" date="2022-08" db="EMBL/GenBank/DDBJ databases">
        <authorList>
            <person name="Kallberg Y."/>
            <person name="Tangrot J."/>
            <person name="Rosling A."/>
        </authorList>
    </citation>
    <scope>NUCLEOTIDE SEQUENCE</scope>
    <source>
        <strain evidence="1">Wild A</strain>
    </source>
</reference>